<gene>
    <name evidence="3" type="ORF">EDC23_0515</name>
</gene>
<dbReference type="Proteomes" id="UP000294914">
    <property type="component" value="Unassembled WGS sequence"/>
</dbReference>
<dbReference type="InterPro" id="IPR003746">
    <property type="entry name" value="DUF167"/>
</dbReference>
<comment type="similarity">
    <text evidence="1 2">Belongs to the UPF0235 family.</text>
</comment>
<dbReference type="HAMAP" id="MF_00634">
    <property type="entry name" value="UPF0235"/>
    <property type="match status" value="1"/>
</dbReference>
<dbReference type="AlphaFoldDB" id="A0A4R8J2R0"/>
<dbReference type="OrthoDB" id="9800587at2"/>
<dbReference type="RefSeq" id="WP_134080794.1">
    <property type="nucleotide sequence ID" value="NZ_SOQX01000001.1"/>
</dbReference>
<dbReference type="SMART" id="SM01152">
    <property type="entry name" value="DUF167"/>
    <property type="match status" value="1"/>
</dbReference>
<dbReference type="NCBIfam" id="TIGR00251">
    <property type="entry name" value="DUF167 family protein"/>
    <property type="match status" value="1"/>
</dbReference>
<sequence length="96" mass="10844">MPGFYSWQNGDLLLRIYLQPRASVDEIVGPHGEALKIRVTAPPVEGKANRKLRAFLAAQFDVPPTRVTLEKGHGSRIKLWRIHQPRRLPALIDPAE</sequence>
<evidence type="ECO:0000313" key="3">
    <source>
        <dbReference type="EMBL" id="TDY04143.1"/>
    </source>
</evidence>
<protein>
    <recommendedName>
        <fullName evidence="2">UPF0235 protein EDC23_0515</fullName>
    </recommendedName>
</protein>
<comment type="caution">
    <text evidence="3">The sequence shown here is derived from an EMBL/GenBank/DDBJ whole genome shotgun (WGS) entry which is preliminary data.</text>
</comment>
<dbReference type="SUPFAM" id="SSF69786">
    <property type="entry name" value="YggU-like"/>
    <property type="match status" value="1"/>
</dbReference>
<accession>A0A4R8J2R0</accession>
<evidence type="ECO:0000256" key="2">
    <source>
        <dbReference type="HAMAP-Rule" id="MF_00634"/>
    </source>
</evidence>
<dbReference type="Gene3D" id="3.30.1200.10">
    <property type="entry name" value="YggU-like"/>
    <property type="match status" value="1"/>
</dbReference>
<dbReference type="InterPro" id="IPR036591">
    <property type="entry name" value="YggU-like_sf"/>
</dbReference>
<organism evidence="3 4">
    <name type="scientific">Thiohalophilus thiocyanatoxydans</name>
    <dbReference type="NCBI Taxonomy" id="381308"/>
    <lineage>
        <taxon>Bacteria</taxon>
        <taxon>Pseudomonadati</taxon>
        <taxon>Pseudomonadota</taxon>
        <taxon>Gammaproteobacteria</taxon>
        <taxon>Thiohalomonadales</taxon>
        <taxon>Thiohalophilaceae</taxon>
        <taxon>Thiohalophilus</taxon>
    </lineage>
</organism>
<dbReference type="GO" id="GO:0005737">
    <property type="term" value="C:cytoplasm"/>
    <property type="evidence" value="ECO:0007669"/>
    <property type="project" value="TreeGrafter"/>
</dbReference>
<dbReference type="PANTHER" id="PTHR13420">
    <property type="entry name" value="UPF0235 PROTEIN C15ORF40"/>
    <property type="match status" value="1"/>
</dbReference>
<dbReference type="EMBL" id="SOQX01000001">
    <property type="protein sequence ID" value="TDY04143.1"/>
    <property type="molecule type" value="Genomic_DNA"/>
</dbReference>
<reference evidence="3 4" key="1">
    <citation type="submission" date="2019-03" db="EMBL/GenBank/DDBJ databases">
        <title>Genomic Encyclopedia of Type Strains, Phase IV (KMG-IV): sequencing the most valuable type-strain genomes for metagenomic binning, comparative biology and taxonomic classification.</title>
        <authorList>
            <person name="Goeker M."/>
        </authorList>
    </citation>
    <scope>NUCLEOTIDE SEQUENCE [LARGE SCALE GENOMIC DNA]</scope>
    <source>
        <strain evidence="3 4">DSM 16326</strain>
    </source>
</reference>
<evidence type="ECO:0000313" key="4">
    <source>
        <dbReference type="Proteomes" id="UP000294914"/>
    </source>
</evidence>
<dbReference type="PANTHER" id="PTHR13420:SF7">
    <property type="entry name" value="UPF0235 PROTEIN C15ORF40"/>
    <property type="match status" value="1"/>
</dbReference>
<dbReference type="Pfam" id="PF02594">
    <property type="entry name" value="DUF167"/>
    <property type="match status" value="1"/>
</dbReference>
<evidence type="ECO:0000256" key="1">
    <source>
        <dbReference type="ARBA" id="ARBA00010364"/>
    </source>
</evidence>
<name>A0A4R8J2R0_9GAMM</name>
<keyword evidence="4" id="KW-1185">Reference proteome</keyword>
<proteinExistence type="inferred from homology"/>